<feature type="domain" description="Peptidase S9 prolyl oligopeptidase catalytic" evidence="13">
    <location>
        <begin position="734"/>
        <end position="788"/>
    </location>
</feature>
<feature type="compositionally biased region" description="Polar residues" evidence="12">
    <location>
        <begin position="154"/>
        <end position="163"/>
    </location>
</feature>
<dbReference type="InterPro" id="IPR050278">
    <property type="entry name" value="Serine_Prot_S9B/DPPIV"/>
</dbReference>
<name>A0A1Y2HI99_9FUNG</name>
<sequence>MPPLSMALSASAAPGHSMPPESPTNANTSTAPSAIPSQSRVPPAAYQHPLSPTSAASGYSSSRPDTPTTTATSSSATRPQSPSAAERIDQFRARANNRIFESSVADLYHHSQSHSHSHSHSQLPLPSSQASTTAAMLPAMLRERSPSPGPNTLLHHQQSSGISTADIPPSTPFTVAPPPMLLSPSPSPRDNLNDDTDENDDDRDKLIGSGRSNTKRSGSGGGGVDAKPLEPNPIPAPPPTRPPSLKPVLLDDIFTGALYPSRSTISWLPPSSASAPDGDYPETAPTVLVDGNKIKTPDGKPFALGEDFSISPDRQYVLIPTKKEKHWRHSSTADYVIYNVAKQTSVPLTTTSTRPTSVQVARWAPTGHNLAFVRDNDVYVVIDFVESRLTFDGSAAVMNGVPDWVYEEEVLATSHALFWSASGQRLAWLRFNDTGVPVYSYPYYFDPQARRDAAYPSHVPIRYPKPGYSNPGVSVHVHDVLANTKVAKSAPVPAVKLPDGLNLSGPGAAGNATREFLITDVTWVGESMVLKVMNRIQSKLSVVVYGYLDLIDVEGYLHLALFRTAATKDPIILTRGPWEVVGIKGVDMDLEHVYVLTTQQDSTLRTLARVRLDGEDPDTVDGKPPLVDAKLPLGFYSVSFSAKGKYYWLSHDGPDVPWQAVRKPGDATSTRSSKTEYTRIPVPVDGKPNSATVDLNAVIYYPPEFDASRKYPVFMRVYGGPNSQLVQEKFDADLHTYLASNKSIVCVVVDGRGTGFRGRQFRTSVYRNLGDLESLDQVEAAKYLARTHAKVVERNTEGVFAFGISVAPVTDWRFYDSVYTERVPQSAVANMAGFKRTRFLLVHGSGDDNVHVQQSMALVRKLQMAQVHAYRLQVFPDSDHSMNFGNAYRELYAMIDRFVCHVVFGTDEYEVLPPSPGKLRKRQLTGGVRMELDLI</sequence>
<evidence type="ECO:0000313" key="15">
    <source>
        <dbReference type="EMBL" id="ORZ33714.1"/>
    </source>
</evidence>
<feature type="compositionally biased region" description="Polar residues" evidence="12">
    <location>
        <begin position="23"/>
        <end position="40"/>
    </location>
</feature>
<feature type="compositionally biased region" description="Pro residues" evidence="12">
    <location>
        <begin position="230"/>
        <end position="245"/>
    </location>
</feature>
<accession>A0A1Y2HI99</accession>
<keyword evidence="3" id="KW-0031">Aminopeptidase</keyword>
<dbReference type="PANTHER" id="PTHR11731:SF200">
    <property type="entry name" value="DIPEPTIDYL PEPTIDASE 10, ISOFORM B"/>
    <property type="match status" value="1"/>
</dbReference>
<dbReference type="GO" id="GO:0004177">
    <property type="term" value="F:aminopeptidase activity"/>
    <property type="evidence" value="ECO:0007669"/>
    <property type="project" value="UniProtKB-KW"/>
</dbReference>
<keyword evidence="7" id="KW-0720">Serine protease</keyword>
<dbReference type="InterPro" id="IPR001375">
    <property type="entry name" value="Peptidase_S9_cat"/>
</dbReference>
<keyword evidence="4" id="KW-0645">Protease</keyword>
<evidence type="ECO:0000256" key="3">
    <source>
        <dbReference type="ARBA" id="ARBA00022438"/>
    </source>
</evidence>
<gene>
    <name evidence="15" type="ORF">BCR44DRAFT_1437460</name>
</gene>
<keyword evidence="10" id="KW-0472">Membrane</keyword>
<dbReference type="STRING" id="765915.A0A1Y2HI99"/>
<keyword evidence="5" id="KW-0812">Transmembrane</keyword>
<proteinExistence type="inferred from homology"/>
<dbReference type="GO" id="GO:0008239">
    <property type="term" value="F:dipeptidyl-peptidase activity"/>
    <property type="evidence" value="ECO:0007669"/>
    <property type="project" value="TreeGrafter"/>
</dbReference>
<dbReference type="OrthoDB" id="16520at2759"/>
<feature type="region of interest" description="Disordered" evidence="12">
    <location>
        <begin position="106"/>
        <end position="247"/>
    </location>
</feature>
<evidence type="ECO:0000256" key="2">
    <source>
        <dbReference type="ARBA" id="ARBA00006150"/>
    </source>
</evidence>
<evidence type="ECO:0000256" key="6">
    <source>
        <dbReference type="ARBA" id="ARBA00022801"/>
    </source>
</evidence>
<feature type="compositionally biased region" description="Low complexity" evidence="12">
    <location>
        <begin position="1"/>
        <end position="14"/>
    </location>
</feature>
<evidence type="ECO:0000256" key="11">
    <source>
        <dbReference type="ARBA" id="ARBA00023180"/>
    </source>
</evidence>
<dbReference type="Proteomes" id="UP000193411">
    <property type="component" value="Unassembled WGS sequence"/>
</dbReference>
<dbReference type="SUPFAM" id="SSF53474">
    <property type="entry name" value="alpha/beta-Hydrolases"/>
    <property type="match status" value="1"/>
</dbReference>
<dbReference type="PANTHER" id="PTHR11731">
    <property type="entry name" value="PROTEASE FAMILY S9B,C DIPEPTIDYL-PEPTIDASE IV-RELATED"/>
    <property type="match status" value="1"/>
</dbReference>
<protein>
    <submittedName>
        <fullName evidence="15">Dipeptidyl peptidase IV N-terminal region-domain-containing protein</fullName>
    </submittedName>
</protein>
<dbReference type="Gene3D" id="2.140.10.30">
    <property type="entry name" value="Dipeptidylpeptidase IV, N-terminal domain"/>
    <property type="match status" value="2"/>
</dbReference>
<feature type="compositionally biased region" description="Low complexity" evidence="12">
    <location>
        <begin position="51"/>
        <end position="85"/>
    </location>
</feature>
<dbReference type="Pfam" id="PF00930">
    <property type="entry name" value="DPPIV_N"/>
    <property type="match status" value="2"/>
</dbReference>
<feature type="domain" description="Dipeptidylpeptidase IV N-terminal" evidence="14">
    <location>
        <begin position="546"/>
        <end position="658"/>
    </location>
</feature>
<evidence type="ECO:0000256" key="8">
    <source>
        <dbReference type="ARBA" id="ARBA00022968"/>
    </source>
</evidence>
<keyword evidence="16" id="KW-1185">Reference proteome</keyword>
<comment type="subcellular location">
    <subcellularLocation>
        <location evidence="1">Vacuole membrane</location>
        <topology evidence="1">Single-pass type II membrane protein</topology>
    </subcellularLocation>
</comment>
<reference evidence="15 16" key="1">
    <citation type="submission" date="2016-07" db="EMBL/GenBank/DDBJ databases">
        <title>Pervasive Adenine N6-methylation of Active Genes in Fungi.</title>
        <authorList>
            <consortium name="DOE Joint Genome Institute"/>
            <person name="Mondo S.J."/>
            <person name="Dannebaum R.O."/>
            <person name="Kuo R.C."/>
            <person name="Labutti K."/>
            <person name="Haridas S."/>
            <person name="Kuo A."/>
            <person name="Salamov A."/>
            <person name="Ahrendt S.R."/>
            <person name="Lipzen A."/>
            <person name="Sullivan W."/>
            <person name="Andreopoulos W.B."/>
            <person name="Clum A."/>
            <person name="Lindquist E."/>
            <person name="Daum C."/>
            <person name="Ramamoorthy G.K."/>
            <person name="Gryganskyi A."/>
            <person name="Culley D."/>
            <person name="Magnuson J.K."/>
            <person name="James T.Y."/>
            <person name="O'Malley M.A."/>
            <person name="Stajich J.E."/>
            <person name="Spatafora J.W."/>
            <person name="Visel A."/>
            <person name="Grigoriev I.V."/>
        </authorList>
    </citation>
    <scope>NUCLEOTIDE SEQUENCE [LARGE SCALE GENOMIC DNA]</scope>
    <source>
        <strain evidence="15 16">PL171</strain>
    </source>
</reference>
<evidence type="ECO:0000256" key="4">
    <source>
        <dbReference type="ARBA" id="ARBA00022670"/>
    </source>
</evidence>
<dbReference type="SUPFAM" id="SSF82171">
    <property type="entry name" value="DPP6 N-terminal domain-like"/>
    <property type="match status" value="1"/>
</dbReference>
<evidence type="ECO:0000256" key="5">
    <source>
        <dbReference type="ARBA" id="ARBA00022692"/>
    </source>
</evidence>
<evidence type="ECO:0000256" key="9">
    <source>
        <dbReference type="ARBA" id="ARBA00022989"/>
    </source>
</evidence>
<dbReference type="InterPro" id="IPR002469">
    <property type="entry name" value="Peptidase_S9B_N"/>
</dbReference>
<keyword evidence="9" id="KW-1133">Transmembrane helix</keyword>
<keyword evidence="11" id="KW-0325">Glycoprotein</keyword>
<evidence type="ECO:0000256" key="12">
    <source>
        <dbReference type="SAM" id="MobiDB-lite"/>
    </source>
</evidence>
<keyword evidence="6" id="KW-0378">Hydrolase</keyword>
<dbReference type="InterPro" id="IPR029058">
    <property type="entry name" value="AB_hydrolase_fold"/>
</dbReference>
<organism evidence="15 16">
    <name type="scientific">Catenaria anguillulae PL171</name>
    <dbReference type="NCBI Taxonomy" id="765915"/>
    <lineage>
        <taxon>Eukaryota</taxon>
        <taxon>Fungi</taxon>
        <taxon>Fungi incertae sedis</taxon>
        <taxon>Blastocladiomycota</taxon>
        <taxon>Blastocladiomycetes</taxon>
        <taxon>Blastocladiales</taxon>
        <taxon>Catenariaceae</taxon>
        <taxon>Catenaria</taxon>
    </lineage>
</organism>
<dbReference type="EMBL" id="MCFL01000033">
    <property type="protein sequence ID" value="ORZ33714.1"/>
    <property type="molecule type" value="Genomic_DNA"/>
</dbReference>
<evidence type="ECO:0000259" key="13">
    <source>
        <dbReference type="Pfam" id="PF00326"/>
    </source>
</evidence>
<dbReference type="Pfam" id="PF00326">
    <property type="entry name" value="Peptidase_S9"/>
    <property type="match status" value="2"/>
</dbReference>
<evidence type="ECO:0000259" key="14">
    <source>
        <dbReference type="Pfam" id="PF00930"/>
    </source>
</evidence>
<feature type="compositionally biased region" description="Pro residues" evidence="12">
    <location>
        <begin position="169"/>
        <end position="187"/>
    </location>
</feature>
<feature type="domain" description="Peptidase S9 prolyl oligopeptidase catalytic" evidence="13">
    <location>
        <begin position="795"/>
        <end position="902"/>
    </location>
</feature>
<comment type="similarity">
    <text evidence="2">Belongs to the peptidase S9B family.</text>
</comment>
<dbReference type="GO" id="GO:0005774">
    <property type="term" value="C:vacuolar membrane"/>
    <property type="evidence" value="ECO:0007669"/>
    <property type="project" value="UniProtKB-SubCell"/>
</dbReference>
<evidence type="ECO:0000256" key="10">
    <source>
        <dbReference type="ARBA" id="ARBA00023136"/>
    </source>
</evidence>
<keyword evidence="8" id="KW-0735">Signal-anchor</keyword>
<dbReference type="GO" id="GO:0006508">
    <property type="term" value="P:proteolysis"/>
    <property type="evidence" value="ECO:0007669"/>
    <property type="project" value="UniProtKB-KW"/>
</dbReference>
<comment type="caution">
    <text evidence="15">The sequence shown here is derived from an EMBL/GenBank/DDBJ whole genome shotgun (WGS) entry which is preliminary data.</text>
</comment>
<feature type="region of interest" description="Disordered" evidence="12">
    <location>
        <begin position="1"/>
        <end position="94"/>
    </location>
</feature>
<dbReference type="GO" id="GO:0008236">
    <property type="term" value="F:serine-type peptidase activity"/>
    <property type="evidence" value="ECO:0007669"/>
    <property type="project" value="UniProtKB-KW"/>
</dbReference>
<evidence type="ECO:0000256" key="1">
    <source>
        <dbReference type="ARBA" id="ARBA00004576"/>
    </source>
</evidence>
<evidence type="ECO:0000256" key="7">
    <source>
        <dbReference type="ARBA" id="ARBA00022825"/>
    </source>
</evidence>
<dbReference type="Gene3D" id="3.40.50.1820">
    <property type="entry name" value="alpha/beta hydrolase"/>
    <property type="match status" value="2"/>
</dbReference>
<dbReference type="AlphaFoldDB" id="A0A1Y2HI99"/>
<evidence type="ECO:0000313" key="16">
    <source>
        <dbReference type="Proteomes" id="UP000193411"/>
    </source>
</evidence>
<dbReference type="GO" id="GO:0005886">
    <property type="term" value="C:plasma membrane"/>
    <property type="evidence" value="ECO:0007669"/>
    <property type="project" value="TreeGrafter"/>
</dbReference>
<feature type="domain" description="Dipeptidylpeptidase IV N-terminal" evidence="14">
    <location>
        <begin position="311"/>
        <end position="545"/>
    </location>
</feature>